<reference evidence="6" key="1">
    <citation type="submission" date="2025-08" db="UniProtKB">
        <authorList>
            <consortium name="RefSeq"/>
        </authorList>
    </citation>
    <scope>IDENTIFICATION</scope>
</reference>
<dbReference type="Pfam" id="PF22725">
    <property type="entry name" value="GFO_IDH_MocA_C3"/>
    <property type="match status" value="1"/>
</dbReference>
<dbReference type="Pfam" id="PF01408">
    <property type="entry name" value="GFO_IDH_MocA"/>
    <property type="match status" value="1"/>
</dbReference>
<sequence>MAMDGFLPQPLRRAPVAIYGLGRAGSIHFGNLVRNPRAEIRYIVEECREKAEQAIRDWSLEKTCEAIGAEDEQTVYADPSILAIIVCTPTDAHERIVRASLKAAKSVFCEKPVATSITAVNSCYEEAEKNGCFLFCAFNRRHDPSIRLLRQRVQEGTLGQVQCIKTCSRDFQMATVEYLSISGGIFHDTAVHDIDVICWILGEFPDEVFALGHAFHNEVADCGDVDQVAITMKFPSGTIATIDLNREACYGYDQRIEVFGTKGMLETKNTSSTTVTSHKDTEGCTQSPIETLFARRYAQSYTSEMEYFIKHILGPLNQMAAGPGKSDCLDVNVEVTRKEAVMASVIAEACHQSCKRGIPIQVNKDL</sequence>
<dbReference type="InterPro" id="IPR000683">
    <property type="entry name" value="Gfo/Idh/MocA-like_OxRdtase_N"/>
</dbReference>
<dbReference type="GeneID" id="110978999"/>
<dbReference type="InterPro" id="IPR036291">
    <property type="entry name" value="NAD(P)-bd_dom_sf"/>
</dbReference>
<protein>
    <submittedName>
        <fullName evidence="6">Uncharacterized protein LOC110978999 isoform X1</fullName>
    </submittedName>
</protein>
<feature type="domain" description="Gfo/Idh/MocA-like oxidoreductase N-terminal" evidence="3">
    <location>
        <begin position="16"/>
        <end position="136"/>
    </location>
</feature>
<dbReference type="OrthoDB" id="64915at2759"/>
<dbReference type="SUPFAM" id="SSF55347">
    <property type="entry name" value="Glyceraldehyde-3-phosphate dehydrogenase-like, C-terminal domain"/>
    <property type="match status" value="1"/>
</dbReference>
<dbReference type="PANTHER" id="PTHR42840">
    <property type="entry name" value="NAD(P)-BINDING ROSSMANN-FOLD SUPERFAMILY PROTEIN-RELATED"/>
    <property type="match status" value="1"/>
</dbReference>
<evidence type="ECO:0000259" key="4">
    <source>
        <dbReference type="Pfam" id="PF22725"/>
    </source>
</evidence>
<evidence type="ECO:0000256" key="1">
    <source>
        <dbReference type="ARBA" id="ARBA00010928"/>
    </source>
</evidence>
<accession>A0A8B7YCL5</accession>
<keyword evidence="5" id="KW-1185">Reference proteome</keyword>
<dbReference type="SUPFAM" id="SSF51735">
    <property type="entry name" value="NAD(P)-binding Rossmann-fold domains"/>
    <property type="match status" value="1"/>
</dbReference>
<evidence type="ECO:0000256" key="2">
    <source>
        <dbReference type="ARBA" id="ARBA00023002"/>
    </source>
</evidence>
<dbReference type="Gene3D" id="3.40.50.720">
    <property type="entry name" value="NAD(P)-binding Rossmann-like Domain"/>
    <property type="match status" value="1"/>
</dbReference>
<evidence type="ECO:0000313" key="5">
    <source>
        <dbReference type="Proteomes" id="UP000694845"/>
    </source>
</evidence>
<feature type="domain" description="GFO/IDH/MocA-like oxidoreductase" evidence="4">
    <location>
        <begin position="147"/>
        <end position="266"/>
    </location>
</feature>
<dbReference type="GO" id="GO:0006740">
    <property type="term" value="P:NADPH regeneration"/>
    <property type="evidence" value="ECO:0007669"/>
    <property type="project" value="TreeGrafter"/>
</dbReference>
<dbReference type="AlphaFoldDB" id="A0A8B7YCL5"/>
<dbReference type="Gene3D" id="3.30.360.10">
    <property type="entry name" value="Dihydrodipicolinate Reductase, domain 2"/>
    <property type="match status" value="1"/>
</dbReference>
<proteinExistence type="inferred from homology"/>
<dbReference type="Proteomes" id="UP000694845">
    <property type="component" value="Unplaced"/>
</dbReference>
<name>A0A8B7YCL5_ACAPL</name>
<evidence type="ECO:0000259" key="3">
    <source>
        <dbReference type="Pfam" id="PF01408"/>
    </source>
</evidence>
<keyword evidence="2" id="KW-0560">Oxidoreductase</keyword>
<organism evidence="5 6">
    <name type="scientific">Acanthaster planci</name>
    <name type="common">Crown-of-thorns starfish</name>
    <dbReference type="NCBI Taxonomy" id="133434"/>
    <lineage>
        <taxon>Eukaryota</taxon>
        <taxon>Metazoa</taxon>
        <taxon>Echinodermata</taxon>
        <taxon>Eleutherozoa</taxon>
        <taxon>Asterozoa</taxon>
        <taxon>Asteroidea</taxon>
        <taxon>Valvatacea</taxon>
        <taxon>Valvatida</taxon>
        <taxon>Acanthasteridae</taxon>
        <taxon>Acanthaster</taxon>
    </lineage>
</organism>
<comment type="similarity">
    <text evidence="1">Belongs to the Gfo/Idh/MocA family.</text>
</comment>
<dbReference type="GO" id="GO:0016491">
    <property type="term" value="F:oxidoreductase activity"/>
    <property type="evidence" value="ECO:0007669"/>
    <property type="project" value="UniProtKB-KW"/>
</dbReference>
<dbReference type="GO" id="GO:0000166">
    <property type="term" value="F:nucleotide binding"/>
    <property type="evidence" value="ECO:0007669"/>
    <property type="project" value="InterPro"/>
</dbReference>
<evidence type="ECO:0000313" key="6">
    <source>
        <dbReference type="RefSeq" id="XP_022090120.1"/>
    </source>
</evidence>
<gene>
    <name evidence="6" type="primary">LOC110978999</name>
</gene>
<dbReference type="PANTHER" id="PTHR42840:SF3">
    <property type="entry name" value="BINDING ROSSMANN FOLD OXIDOREDUCTASE, PUTATIVE (AFU_ORTHOLOGUE AFUA_2G10240)-RELATED"/>
    <property type="match status" value="1"/>
</dbReference>
<dbReference type="GO" id="GO:0005737">
    <property type="term" value="C:cytoplasm"/>
    <property type="evidence" value="ECO:0007669"/>
    <property type="project" value="TreeGrafter"/>
</dbReference>
<dbReference type="KEGG" id="aplc:110978999"/>
<dbReference type="InterPro" id="IPR055170">
    <property type="entry name" value="GFO_IDH_MocA-like_dom"/>
</dbReference>
<dbReference type="RefSeq" id="XP_022090120.1">
    <property type="nucleotide sequence ID" value="XM_022234428.1"/>
</dbReference>